<proteinExistence type="predicted"/>
<dbReference type="Gene3D" id="3.90.180.10">
    <property type="entry name" value="Medium-chain alcohol dehydrogenases, catalytic domain"/>
    <property type="match status" value="1"/>
</dbReference>
<sequence length="58" mass="6466">MRGSIVGTRQDLEDSLQFAGEGKVASHFSWDKTENINDIFHCMEEGRIDGRVVLDLAA</sequence>
<comment type="caution">
    <text evidence="1">The sequence shown here is derived from an EMBL/GenBank/DDBJ whole genome shotgun (WGS) entry which is preliminary data.</text>
</comment>
<evidence type="ECO:0000313" key="2">
    <source>
        <dbReference type="Proteomes" id="UP001549031"/>
    </source>
</evidence>
<accession>A0ABV2H1C7</accession>
<organism evidence="1 2">
    <name type="scientific">Pseudorhizobium tarimense</name>
    <dbReference type="NCBI Taxonomy" id="1079109"/>
    <lineage>
        <taxon>Bacteria</taxon>
        <taxon>Pseudomonadati</taxon>
        <taxon>Pseudomonadota</taxon>
        <taxon>Alphaproteobacteria</taxon>
        <taxon>Hyphomicrobiales</taxon>
        <taxon>Rhizobiaceae</taxon>
        <taxon>Rhizobium/Agrobacterium group</taxon>
        <taxon>Pseudorhizobium</taxon>
    </lineage>
</organism>
<keyword evidence="2" id="KW-1185">Reference proteome</keyword>
<dbReference type="Proteomes" id="UP001549031">
    <property type="component" value="Unassembled WGS sequence"/>
</dbReference>
<reference evidence="1 2" key="1">
    <citation type="submission" date="2024-06" db="EMBL/GenBank/DDBJ databases">
        <title>Genomic Encyclopedia of Type Strains, Phase IV (KMG-IV): sequencing the most valuable type-strain genomes for metagenomic binning, comparative biology and taxonomic classification.</title>
        <authorList>
            <person name="Goeker M."/>
        </authorList>
    </citation>
    <scope>NUCLEOTIDE SEQUENCE [LARGE SCALE GENOMIC DNA]</scope>
    <source>
        <strain evidence="1 2">DSM 105042</strain>
    </source>
</reference>
<gene>
    <name evidence="1" type="ORF">ABID21_000427</name>
</gene>
<dbReference type="Gene3D" id="3.40.50.720">
    <property type="entry name" value="NAD(P)-binding Rossmann-like Domain"/>
    <property type="match status" value="1"/>
</dbReference>
<protein>
    <submittedName>
        <fullName evidence="1">D-arabinose 1-dehydrogenase-like Zn-dependent alcohol dehydrogenase</fullName>
    </submittedName>
</protein>
<name>A0ABV2H1C7_9HYPH</name>
<evidence type="ECO:0000313" key="1">
    <source>
        <dbReference type="EMBL" id="MET3584335.1"/>
    </source>
</evidence>
<dbReference type="EMBL" id="JBEPLJ010000001">
    <property type="protein sequence ID" value="MET3584335.1"/>
    <property type="molecule type" value="Genomic_DNA"/>
</dbReference>